<name>A0A7I8IGP3_SPIIN</name>
<gene>
    <name evidence="1" type="ORF">SI7747_03003509</name>
</gene>
<keyword evidence="2" id="KW-1185">Reference proteome</keyword>
<organism evidence="1">
    <name type="scientific">Spirodela intermedia</name>
    <name type="common">Intermediate duckweed</name>
    <dbReference type="NCBI Taxonomy" id="51605"/>
    <lineage>
        <taxon>Eukaryota</taxon>
        <taxon>Viridiplantae</taxon>
        <taxon>Streptophyta</taxon>
        <taxon>Embryophyta</taxon>
        <taxon>Tracheophyta</taxon>
        <taxon>Spermatophyta</taxon>
        <taxon>Magnoliopsida</taxon>
        <taxon>Liliopsida</taxon>
        <taxon>Araceae</taxon>
        <taxon>Lemnoideae</taxon>
        <taxon>Spirodela</taxon>
    </lineage>
</organism>
<evidence type="ECO:0000313" key="2">
    <source>
        <dbReference type="Proteomes" id="UP001189122"/>
    </source>
</evidence>
<reference evidence="1 2" key="1">
    <citation type="submission" date="2019-12" db="EMBL/GenBank/DDBJ databases">
        <authorList>
            <person name="Scholz U."/>
            <person name="Mascher M."/>
            <person name="Fiebig A."/>
        </authorList>
    </citation>
    <scope>NUCLEOTIDE SEQUENCE</scope>
</reference>
<sequence length="183" mass="20635">MPSPVYQWRKALRRNMAVNCSLTRWNISWMEVELPMKVDAMERPLGGFAIFSLFPHNIKNRVNQLCSLSVVAFRPVVARTRLPKDEVVRAEDLTIRTCTDTVHCPGLQIHEHSPRNEPPAGSLVVVDIDAFQLQVRSSNVPSTGIYTVFIAYHLPKLGPDLVTTLTTLDMEDLPHFCLQAATK</sequence>
<dbReference type="EMBL" id="LR743590">
    <property type="protein sequence ID" value="CAA2617341.1"/>
    <property type="molecule type" value="Genomic_DNA"/>
</dbReference>
<dbReference type="AlphaFoldDB" id="A0A7I8IGP3"/>
<evidence type="ECO:0000313" key="1">
    <source>
        <dbReference type="EMBL" id="CAA2617341.1"/>
    </source>
</evidence>
<protein>
    <submittedName>
        <fullName evidence="1">Uncharacterized protein</fullName>
    </submittedName>
</protein>
<proteinExistence type="predicted"/>
<dbReference type="Proteomes" id="UP001189122">
    <property type="component" value="Unassembled WGS sequence"/>
</dbReference>
<accession>A0A7I8IGP3</accession>
<dbReference type="EMBL" id="CACRZD030000003">
    <property type="protein sequence ID" value="CAA6657038.1"/>
    <property type="molecule type" value="Genomic_DNA"/>
</dbReference>